<name>A0A9X4M7P8_9CYAN</name>
<dbReference type="RefSeq" id="WP_009627487.1">
    <property type="nucleotide sequence ID" value="NZ_VBTY01000096.1"/>
</dbReference>
<evidence type="ECO:0000313" key="3">
    <source>
        <dbReference type="Proteomes" id="UP001152872"/>
    </source>
</evidence>
<accession>A0A9X4M7P8</accession>
<feature type="chain" id="PRO_5040825780" description="Periplasmic heavy metal sensor" evidence="1">
    <location>
        <begin position="23"/>
        <end position="147"/>
    </location>
</feature>
<gene>
    <name evidence="2" type="ORF">FEV09_12425</name>
</gene>
<keyword evidence="1" id="KW-0732">Signal</keyword>
<dbReference type="Proteomes" id="UP001152872">
    <property type="component" value="Unassembled WGS sequence"/>
</dbReference>
<keyword evidence="3" id="KW-1185">Reference proteome</keyword>
<dbReference type="EMBL" id="VBTY01000096">
    <property type="protein sequence ID" value="MDG3495366.1"/>
    <property type="molecule type" value="Genomic_DNA"/>
</dbReference>
<proteinExistence type="predicted"/>
<evidence type="ECO:0000256" key="1">
    <source>
        <dbReference type="SAM" id="SignalP"/>
    </source>
</evidence>
<feature type="signal peptide" evidence="1">
    <location>
        <begin position="1"/>
        <end position="22"/>
    </location>
</feature>
<reference evidence="2" key="1">
    <citation type="submission" date="2019-05" db="EMBL/GenBank/DDBJ databases">
        <title>Whole genome sequencing of Pseudanabaena catenata USMAC16.</title>
        <authorList>
            <person name="Khan Z."/>
            <person name="Omar W.M."/>
            <person name="Convey P."/>
            <person name="Merican F."/>
            <person name="Najimudin N."/>
        </authorList>
    </citation>
    <scope>NUCLEOTIDE SEQUENCE</scope>
    <source>
        <strain evidence="2">USMAC16</strain>
    </source>
</reference>
<comment type="caution">
    <text evidence="2">The sequence shown here is derived from an EMBL/GenBank/DDBJ whole genome shotgun (WGS) entry which is preliminary data.</text>
</comment>
<evidence type="ECO:0008006" key="4">
    <source>
        <dbReference type="Google" id="ProtNLM"/>
    </source>
</evidence>
<organism evidence="2 3">
    <name type="scientific">Pseudanabaena catenata USMAC16</name>
    <dbReference type="NCBI Taxonomy" id="1855837"/>
    <lineage>
        <taxon>Bacteria</taxon>
        <taxon>Bacillati</taxon>
        <taxon>Cyanobacteriota</taxon>
        <taxon>Cyanophyceae</taxon>
        <taxon>Pseudanabaenales</taxon>
        <taxon>Pseudanabaenaceae</taxon>
        <taxon>Pseudanabaena</taxon>
    </lineage>
</organism>
<dbReference type="AlphaFoldDB" id="A0A9X4M7P8"/>
<evidence type="ECO:0000313" key="2">
    <source>
        <dbReference type="EMBL" id="MDG3495366.1"/>
    </source>
</evidence>
<protein>
    <recommendedName>
        <fullName evidence="4">Periplasmic heavy metal sensor</fullName>
    </recommendedName>
</protein>
<sequence length="147" mass="16345">MKKLNSLILTALVLLSSGFALKAMPANAERWTAITQTKGYVKAEDDSVKSEVLAQLNLTADQKKKLIAITTDTYKKVAQNLTPEQRQKLETGLKARQGFVPVLKTLNLTADQKKTIGALLVDHRRQLVAMLTPEQKKKFEALTANKR</sequence>